<comment type="caution">
    <text evidence="1">The sequence shown here is derived from an EMBL/GenBank/DDBJ whole genome shotgun (WGS) entry which is preliminary data.</text>
</comment>
<dbReference type="EMBL" id="LAZR01012150">
    <property type="protein sequence ID" value="KKM32234.1"/>
    <property type="molecule type" value="Genomic_DNA"/>
</dbReference>
<feature type="non-terminal residue" evidence="1">
    <location>
        <position position="1"/>
    </location>
</feature>
<evidence type="ECO:0000313" key="1">
    <source>
        <dbReference type="EMBL" id="KKM32234.1"/>
    </source>
</evidence>
<dbReference type="AlphaFoldDB" id="A0A0F9L204"/>
<gene>
    <name evidence="1" type="ORF">LCGC14_1565830</name>
</gene>
<accession>A0A0F9L204</accession>
<organism evidence="1">
    <name type="scientific">marine sediment metagenome</name>
    <dbReference type="NCBI Taxonomy" id="412755"/>
    <lineage>
        <taxon>unclassified sequences</taxon>
        <taxon>metagenomes</taxon>
        <taxon>ecological metagenomes</taxon>
    </lineage>
</organism>
<protein>
    <submittedName>
        <fullName evidence="1">Uncharacterized protein</fullName>
    </submittedName>
</protein>
<proteinExistence type="predicted"/>
<sequence>PPPNPAKMTDSRFNGYIVKYGNDSWELDALDPRTLRDLIEKTVLQYRNEETYQKVIEKENEYKRILEKVEKEWKTL</sequence>
<reference evidence="1" key="1">
    <citation type="journal article" date="2015" name="Nature">
        <title>Complex archaea that bridge the gap between prokaryotes and eukaryotes.</title>
        <authorList>
            <person name="Spang A."/>
            <person name="Saw J.H."/>
            <person name="Jorgensen S.L."/>
            <person name="Zaremba-Niedzwiedzka K."/>
            <person name="Martijn J."/>
            <person name="Lind A.E."/>
            <person name="van Eijk R."/>
            <person name="Schleper C."/>
            <person name="Guy L."/>
            <person name="Ettema T.J."/>
        </authorList>
    </citation>
    <scope>NUCLEOTIDE SEQUENCE</scope>
</reference>
<name>A0A0F9L204_9ZZZZ</name>